<sequence>MADSPSPARMAGVARFTIEASRITTPAAVARPAMARPRGTARGMFRDVDLVMVKAASLSIRQGLA</sequence>
<gene>
    <name evidence="1" type="ORF">Ssi02_24420</name>
</gene>
<accession>A0A919RE31</accession>
<dbReference type="AlphaFoldDB" id="A0A919RE31"/>
<reference evidence="1" key="1">
    <citation type="submission" date="2021-01" db="EMBL/GenBank/DDBJ databases">
        <title>Whole genome shotgun sequence of Sinosporangium siamense NBRC 109515.</title>
        <authorList>
            <person name="Komaki H."/>
            <person name="Tamura T."/>
        </authorList>
    </citation>
    <scope>NUCLEOTIDE SEQUENCE</scope>
    <source>
        <strain evidence="1">NBRC 109515</strain>
    </source>
</reference>
<comment type="caution">
    <text evidence="1">The sequence shown here is derived from an EMBL/GenBank/DDBJ whole genome shotgun (WGS) entry which is preliminary data.</text>
</comment>
<evidence type="ECO:0000313" key="1">
    <source>
        <dbReference type="EMBL" id="GII92211.1"/>
    </source>
</evidence>
<name>A0A919RE31_9ACTN</name>
<protein>
    <submittedName>
        <fullName evidence="1">Uncharacterized protein</fullName>
    </submittedName>
</protein>
<organism evidence="1 2">
    <name type="scientific">Sinosporangium siamense</name>
    <dbReference type="NCBI Taxonomy" id="1367973"/>
    <lineage>
        <taxon>Bacteria</taxon>
        <taxon>Bacillati</taxon>
        <taxon>Actinomycetota</taxon>
        <taxon>Actinomycetes</taxon>
        <taxon>Streptosporangiales</taxon>
        <taxon>Streptosporangiaceae</taxon>
        <taxon>Sinosporangium</taxon>
    </lineage>
</organism>
<dbReference type="EMBL" id="BOOW01000014">
    <property type="protein sequence ID" value="GII92211.1"/>
    <property type="molecule type" value="Genomic_DNA"/>
</dbReference>
<dbReference type="Proteomes" id="UP000606172">
    <property type="component" value="Unassembled WGS sequence"/>
</dbReference>
<keyword evidence="2" id="KW-1185">Reference proteome</keyword>
<proteinExistence type="predicted"/>
<evidence type="ECO:0000313" key="2">
    <source>
        <dbReference type="Proteomes" id="UP000606172"/>
    </source>
</evidence>